<comment type="caution">
    <text evidence="2">The sequence shown here is derived from an EMBL/GenBank/DDBJ whole genome shotgun (WGS) entry which is preliminary data.</text>
</comment>
<evidence type="ECO:0000259" key="1">
    <source>
        <dbReference type="Pfam" id="PF06983"/>
    </source>
</evidence>
<dbReference type="PANTHER" id="PTHR33990">
    <property type="entry name" value="PROTEIN YJDN-RELATED"/>
    <property type="match status" value="1"/>
</dbReference>
<dbReference type="EMBL" id="PDUD01000021">
    <property type="protein sequence ID" value="PHN05635.1"/>
    <property type="molecule type" value="Genomic_DNA"/>
</dbReference>
<sequence length="135" mass="15239">MTKLISYLTFDGNCREAMEFYQHCLGGHLEIQTIGESPLADRLPDSMKRCILHATLEKGSLQLMATDLVGDAGFRRGNSISLLLDCSDEMELTDYYDRLAEGGQRTHPIAQTFWGALFGEVTDRFGTHWLLHLDQ</sequence>
<protein>
    <submittedName>
        <fullName evidence="2">VOC family protein</fullName>
    </submittedName>
</protein>
<reference evidence="2 3" key="1">
    <citation type="submission" date="2017-10" db="EMBL/GenBank/DDBJ databases">
        <title>The draft genome sequence of Lewinella nigricans NBRC 102662.</title>
        <authorList>
            <person name="Wang K."/>
        </authorList>
    </citation>
    <scope>NUCLEOTIDE SEQUENCE [LARGE SCALE GENOMIC DNA]</scope>
    <source>
        <strain evidence="2 3">NBRC 102662</strain>
    </source>
</reference>
<dbReference type="InterPro" id="IPR029068">
    <property type="entry name" value="Glyas_Bleomycin-R_OHBP_Dase"/>
</dbReference>
<dbReference type="SUPFAM" id="SSF54593">
    <property type="entry name" value="Glyoxalase/Bleomycin resistance protein/Dihydroxybiphenyl dioxygenase"/>
    <property type="match status" value="1"/>
</dbReference>
<dbReference type="CDD" id="cd06588">
    <property type="entry name" value="PhnB_like"/>
    <property type="match status" value="1"/>
</dbReference>
<keyword evidence="3" id="KW-1185">Reference proteome</keyword>
<dbReference type="RefSeq" id="WP_099151211.1">
    <property type="nucleotide sequence ID" value="NZ_PDUD01000021.1"/>
</dbReference>
<dbReference type="AlphaFoldDB" id="A0A2D0NAW7"/>
<evidence type="ECO:0000313" key="3">
    <source>
        <dbReference type="Proteomes" id="UP000223913"/>
    </source>
</evidence>
<dbReference type="Proteomes" id="UP000223913">
    <property type="component" value="Unassembled WGS sequence"/>
</dbReference>
<name>A0A2D0NAW7_FLAN2</name>
<dbReference type="PANTHER" id="PTHR33990:SF1">
    <property type="entry name" value="PROTEIN YJDN"/>
    <property type="match status" value="1"/>
</dbReference>
<dbReference type="OrthoDB" id="9795306at2"/>
<feature type="domain" description="PhnB-like" evidence="1">
    <location>
        <begin position="3"/>
        <end position="129"/>
    </location>
</feature>
<dbReference type="InterPro" id="IPR028973">
    <property type="entry name" value="PhnB-like"/>
</dbReference>
<organism evidence="2 3">
    <name type="scientific">Flavilitoribacter nigricans (strain ATCC 23147 / DSM 23189 / NBRC 102662 / NCIMB 1420 / SS-2)</name>
    <name type="common">Lewinella nigricans</name>
    <dbReference type="NCBI Taxonomy" id="1122177"/>
    <lineage>
        <taxon>Bacteria</taxon>
        <taxon>Pseudomonadati</taxon>
        <taxon>Bacteroidota</taxon>
        <taxon>Saprospiria</taxon>
        <taxon>Saprospirales</taxon>
        <taxon>Lewinellaceae</taxon>
        <taxon>Flavilitoribacter</taxon>
    </lineage>
</organism>
<gene>
    <name evidence="2" type="ORF">CRP01_16135</name>
</gene>
<dbReference type="Pfam" id="PF06983">
    <property type="entry name" value="3-dmu-9_3-mt"/>
    <property type="match status" value="1"/>
</dbReference>
<proteinExistence type="predicted"/>
<accession>A0A2D0NAW7</accession>
<evidence type="ECO:0000313" key="2">
    <source>
        <dbReference type="EMBL" id="PHN05635.1"/>
    </source>
</evidence>
<dbReference type="Gene3D" id="3.10.180.10">
    <property type="entry name" value="2,3-Dihydroxybiphenyl 1,2-Dioxygenase, domain 1"/>
    <property type="match status" value="1"/>
</dbReference>